<dbReference type="EMBL" id="CP002902">
    <property type="protein sequence ID" value="AEJ43812.1"/>
    <property type="molecule type" value="Genomic_DNA"/>
</dbReference>
<reference evidence="2 3" key="1">
    <citation type="journal article" date="2011" name="J. Bacteriol.">
        <title>Complete Genome Sequence of Alicyclobacillus acidocaldarius Strain Tc-4-1.</title>
        <authorList>
            <person name="Chen Y."/>
            <person name="He Y."/>
            <person name="Zhang B."/>
            <person name="Yang J."/>
            <person name="Li W."/>
            <person name="Dong Z."/>
            <person name="Hu S."/>
        </authorList>
    </citation>
    <scope>NUCLEOTIDE SEQUENCE [LARGE SCALE GENOMIC DNA]</scope>
    <source>
        <strain evidence="2 3">Tc-4-1</strain>
    </source>
</reference>
<evidence type="ECO:0000313" key="3">
    <source>
        <dbReference type="Proteomes" id="UP000000292"/>
    </source>
</evidence>
<dbReference type="PATRIC" id="fig|1048834.4.peg.1789"/>
<accession>F8IDF9</accession>
<dbReference type="PROSITE" id="PS50943">
    <property type="entry name" value="HTH_CROC1"/>
    <property type="match status" value="1"/>
</dbReference>
<gene>
    <name evidence="2" type="ordered locus">TC41_1896</name>
</gene>
<evidence type="ECO:0000313" key="2">
    <source>
        <dbReference type="EMBL" id="AEJ43812.1"/>
    </source>
</evidence>
<dbReference type="Gene3D" id="1.10.260.40">
    <property type="entry name" value="lambda repressor-like DNA-binding domains"/>
    <property type="match status" value="1"/>
</dbReference>
<protein>
    <submittedName>
        <fullName evidence="2">Transcriptional regulator, XRE family</fullName>
    </submittedName>
</protein>
<dbReference type="AlphaFoldDB" id="F8IDF9"/>
<dbReference type="HOGENOM" id="CLU_2766718_0_0_9"/>
<dbReference type="GO" id="GO:0003677">
    <property type="term" value="F:DNA binding"/>
    <property type="evidence" value="ECO:0007669"/>
    <property type="project" value="InterPro"/>
</dbReference>
<reference evidence="3" key="2">
    <citation type="submission" date="2011-06" db="EMBL/GenBank/DDBJ databases">
        <title>The complete genome sequence of Alicyclobacillus acidocaldarius sp. Tc-4-1.</title>
        <authorList>
            <person name="Chen Y."/>
            <person name="He Y."/>
            <person name="Dong Z."/>
            <person name="Hu S."/>
        </authorList>
    </citation>
    <scope>NUCLEOTIDE SEQUENCE [LARGE SCALE GENOMIC DNA]</scope>
    <source>
        <strain evidence="3">Tc-4-1</strain>
    </source>
</reference>
<dbReference type="Pfam" id="PF13560">
    <property type="entry name" value="HTH_31"/>
    <property type="match status" value="1"/>
</dbReference>
<name>F8IDF9_ALIAT</name>
<dbReference type="SUPFAM" id="SSF47413">
    <property type="entry name" value="lambda repressor-like DNA-binding domains"/>
    <property type="match status" value="1"/>
</dbReference>
<dbReference type="KEGG" id="aad:TC41_1896"/>
<dbReference type="Proteomes" id="UP000000292">
    <property type="component" value="Chromosome"/>
</dbReference>
<dbReference type="InterPro" id="IPR010982">
    <property type="entry name" value="Lambda_DNA-bd_dom_sf"/>
</dbReference>
<dbReference type="InterPro" id="IPR001387">
    <property type="entry name" value="Cro/C1-type_HTH"/>
</dbReference>
<evidence type="ECO:0000259" key="1">
    <source>
        <dbReference type="PROSITE" id="PS50943"/>
    </source>
</evidence>
<proteinExistence type="predicted"/>
<dbReference type="eggNOG" id="COG3620">
    <property type="taxonomic scope" value="Bacteria"/>
</dbReference>
<feature type="domain" description="HTH cro/C1-type" evidence="1">
    <location>
        <begin position="12"/>
        <end position="65"/>
    </location>
</feature>
<organism evidence="2 3">
    <name type="scientific">Alicyclobacillus acidocaldarius (strain Tc-4-1)</name>
    <name type="common">Bacillus acidocaldarius</name>
    <dbReference type="NCBI Taxonomy" id="1048834"/>
    <lineage>
        <taxon>Bacteria</taxon>
        <taxon>Bacillati</taxon>
        <taxon>Bacillota</taxon>
        <taxon>Bacilli</taxon>
        <taxon>Bacillales</taxon>
        <taxon>Alicyclobacillaceae</taxon>
        <taxon>Alicyclobacillus</taxon>
    </lineage>
</organism>
<sequence>METETMWLGQALRMLRLEADVTQEYVAYCARTTQAQIARVELGTRQPTLCVLRGYARATGDPEAVMRICEAAILGLEYDDAVSA</sequence>
<dbReference type="SMART" id="SM00530">
    <property type="entry name" value="HTH_XRE"/>
    <property type="match status" value="1"/>
</dbReference>